<dbReference type="AlphaFoldDB" id="A0A7C5URU9"/>
<dbReference type="EMBL" id="DRUB01000001">
    <property type="protein sequence ID" value="HHR95243.1"/>
    <property type="molecule type" value="Genomic_DNA"/>
</dbReference>
<organism evidence="1">
    <name type="scientific">Ignisphaera aggregans</name>
    <dbReference type="NCBI Taxonomy" id="334771"/>
    <lineage>
        <taxon>Archaea</taxon>
        <taxon>Thermoproteota</taxon>
        <taxon>Thermoprotei</taxon>
        <taxon>Desulfurococcales</taxon>
        <taxon>Desulfurococcaceae</taxon>
        <taxon>Ignisphaera</taxon>
    </lineage>
</organism>
<evidence type="ECO:0000313" key="1">
    <source>
        <dbReference type="EMBL" id="HHR95243.1"/>
    </source>
</evidence>
<name>A0A7C5URU9_9CREN</name>
<proteinExistence type="predicted"/>
<sequence>MKALIMNVLILSSTYYLALLKASYLTFSRMVKVIDEVAEKICNNMLKELAQKAFGEIALKNVIKVKSYANKKVSK</sequence>
<gene>
    <name evidence="1" type="ORF">ENL47_00025</name>
</gene>
<protein>
    <submittedName>
        <fullName evidence="1">Uncharacterized protein</fullName>
    </submittedName>
</protein>
<reference evidence="1" key="1">
    <citation type="journal article" date="2020" name="mSystems">
        <title>Genome- and Community-Level Interaction Insights into Carbon Utilization and Element Cycling Functions of Hydrothermarchaeota in Hydrothermal Sediment.</title>
        <authorList>
            <person name="Zhou Z."/>
            <person name="Liu Y."/>
            <person name="Xu W."/>
            <person name="Pan J."/>
            <person name="Luo Z.H."/>
            <person name="Li M."/>
        </authorList>
    </citation>
    <scope>NUCLEOTIDE SEQUENCE [LARGE SCALE GENOMIC DNA]</scope>
    <source>
        <strain evidence="1">SpSt-1</strain>
    </source>
</reference>
<accession>A0A7C5URU9</accession>
<comment type="caution">
    <text evidence="1">The sequence shown here is derived from an EMBL/GenBank/DDBJ whole genome shotgun (WGS) entry which is preliminary data.</text>
</comment>